<evidence type="ECO:0000256" key="1">
    <source>
        <dbReference type="SAM" id="Phobius"/>
    </source>
</evidence>
<sequence length="230" mass="24304">MTFTEDDLRALLDERTAPAPERATDVTQIVRRGRRMLMIRWGMGAALAGAAALVAFLVVPGQSPNADPIPVAAATPSATPSRTPERQPALTLDGKDRSAALASDKSAVGYDLKLTPKSSDLVVRCEEPGAWVALSFKGGAQKGATARCAGRGTRFELSGKAKSVRVWVFPANAPVVDRPLKDCVLVEKEKGLCDGKYAAAELIRYDVALSLAADLGAQPGSWSAAVYDRP</sequence>
<keyword evidence="3" id="KW-1185">Reference proteome</keyword>
<proteinExistence type="predicted"/>
<accession>A0A7W8EDK3</accession>
<evidence type="ECO:0000313" key="2">
    <source>
        <dbReference type="EMBL" id="MBB5075371.1"/>
    </source>
</evidence>
<keyword evidence="1" id="KW-0472">Membrane</keyword>
<gene>
    <name evidence="2" type="ORF">HNR40_000817</name>
</gene>
<dbReference type="EMBL" id="JACHIN010000001">
    <property type="protein sequence ID" value="MBB5075371.1"/>
    <property type="molecule type" value="Genomic_DNA"/>
</dbReference>
<comment type="caution">
    <text evidence="2">The sequence shown here is derived from an EMBL/GenBank/DDBJ whole genome shotgun (WGS) entry which is preliminary data.</text>
</comment>
<keyword evidence="1" id="KW-0812">Transmembrane</keyword>
<keyword evidence="1" id="KW-1133">Transmembrane helix</keyword>
<dbReference type="Proteomes" id="UP000568380">
    <property type="component" value="Unassembled WGS sequence"/>
</dbReference>
<reference evidence="2 3" key="1">
    <citation type="submission" date="2020-08" db="EMBL/GenBank/DDBJ databases">
        <title>Genomic Encyclopedia of Type Strains, Phase IV (KMG-IV): sequencing the most valuable type-strain genomes for metagenomic binning, comparative biology and taxonomic classification.</title>
        <authorList>
            <person name="Goeker M."/>
        </authorList>
    </citation>
    <scope>NUCLEOTIDE SEQUENCE [LARGE SCALE GENOMIC DNA]</scope>
    <source>
        <strain evidence="2 3">DSM 45385</strain>
    </source>
</reference>
<name>A0A7W8EDK3_9ACTN</name>
<organism evidence="2 3">
    <name type="scientific">Nonomuraea endophytica</name>
    <dbReference type="NCBI Taxonomy" id="714136"/>
    <lineage>
        <taxon>Bacteria</taxon>
        <taxon>Bacillati</taxon>
        <taxon>Actinomycetota</taxon>
        <taxon>Actinomycetes</taxon>
        <taxon>Streptosporangiales</taxon>
        <taxon>Streptosporangiaceae</taxon>
        <taxon>Nonomuraea</taxon>
    </lineage>
</organism>
<dbReference type="AlphaFoldDB" id="A0A7W8EDK3"/>
<evidence type="ECO:0000313" key="3">
    <source>
        <dbReference type="Proteomes" id="UP000568380"/>
    </source>
</evidence>
<dbReference type="RefSeq" id="WP_184958431.1">
    <property type="nucleotide sequence ID" value="NZ_JACHIN010000001.1"/>
</dbReference>
<feature type="transmembrane region" description="Helical" evidence="1">
    <location>
        <begin position="41"/>
        <end position="59"/>
    </location>
</feature>
<protein>
    <submittedName>
        <fullName evidence="2">Uncharacterized protein</fullName>
    </submittedName>
</protein>